<organism evidence="14 15">
    <name type="scientific">Haloarcula salinisoli</name>
    <dbReference type="NCBI Taxonomy" id="2487746"/>
    <lineage>
        <taxon>Archaea</taxon>
        <taxon>Methanobacteriati</taxon>
        <taxon>Methanobacteriota</taxon>
        <taxon>Stenosarchaea group</taxon>
        <taxon>Halobacteria</taxon>
        <taxon>Halobacteriales</taxon>
        <taxon>Haloarculaceae</taxon>
        <taxon>Haloarcula</taxon>
    </lineage>
</organism>
<evidence type="ECO:0000256" key="1">
    <source>
        <dbReference type="ARBA" id="ARBA00004141"/>
    </source>
</evidence>
<keyword evidence="4" id="KW-0679">Respiratory chain</keyword>
<dbReference type="InterPro" id="IPR045187">
    <property type="entry name" value="CcO_II"/>
</dbReference>
<evidence type="ECO:0000256" key="9">
    <source>
        <dbReference type="ARBA" id="ARBA00023008"/>
    </source>
</evidence>
<keyword evidence="10 12" id="KW-0472">Membrane</keyword>
<dbReference type="Gene3D" id="2.60.40.420">
    <property type="entry name" value="Cupredoxins - blue copper proteins"/>
    <property type="match status" value="1"/>
</dbReference>
<dbReference type="InterPro" id="IPR008972">
    <property type="entry name" value="Cupredoxin"/>
</dbReference>
<dbReference type="EMBL" id="RKLQ01000003">
    <property type="protein sequence ID" value="MBX0305245.1"/>
    <property type="molecule type" value="Genomic_DNA"/>
</dbReference>
<protein>
    <submittedName>
        <fullName evidence="14">Cytochrome c oxidase subunit II</fullName>
    </submittedName>
</protein>
<dbReference type="GO" id="GO:0042773">
    <property type="term" value="P:ATP synthesis coupled electron transport"/>
    <property type="evidence" value="ECO:0007669"/>
    <property type="project" value="TreeGrafter"/>
</dbReference>
<gene>
    <name evidence="14" type="primary">coxB</name>
    <name evidence="14" type="ORF">EGD98_16405</name>
</gene>
<dbReference type="SUPFAM" id="SSF49503">
    <property type="entry name" value="Cupredoxins"/>
    <property type="match status" value="1"/>
</dbReference>
<evidence type="ECO:0000256" key="6">
    <source>
        <dbReference type="ARBA" id="ARBA00022723"/>
    </source>
</evidence>
<comment type="subcellular location">
    <subcellularLocation>
        <location evidence="1">Membrane</location>
        <topology evidence="1">Multi-pass membrane protein</topology>
    </subcellularLocation>
</comment>
<feature type="transmembrane region" description="Helical" evidence="12">
    <location>
        <begin position="30"/>
        <end position="51"/>
    </location>
</feature>
<dbReference type="Pfam" id="PF00116">
    <property type="entry name" value="COX2"/>
    <property type="match status" value="1"/>
</dbReference>
<feature type="domain" description="Cytochrome oxidase subunit II copper A binding" evidence="13">
    <location>
        <begin position="121"/>
        <end position="231"/>
    </location>
</feature>
<evidence type="ECO:0000256" key="3">
    <source>
        <dbReference type="ARBA" id="ARBA00022448"/>
    </source>
</evidence>
<keyword evidence="3" id="KW-0813">Transport</keyword>
<evidence type="ECO:0000256" key="10">
    <source>
        <dbReference type="ARBA" id="ARBA00023136"/>
    </source>
</evidence>
<dbReference type="InterPro" id="IPR001505">
    <property type="entry name" value="Copper_CuA"/>
</dbReference>
<proteinExistence type="inferred from homology"/>
<evidence type="ECO:0000256" key="7">
    <source>
        <dbReference type="ARBA" id="ARBA00022982"/>
    </source>
</evidence>
<dbReference type="Proteomes" id="UP000783863">
    <property type="component" value="Unassembled WGS sequence"/>
</dbReference>
<dbReference type="GO" id="GO:0016020">
    <property type="term" value="C:membrane"/>
    <property type="evidence" value="ECO:0007669"/>
    <property type="project" value="UniProtKB-SubCell"/>
</dbReference>
<dbReference type="PROSITE" id="PS50857">
    <property type="entry name" value="COX2_CUA"/>
    <property type="match status" value="1"/>
</dbReference>
<feature type="transmembrane region" description="Helical" evidence="12">
    <location>
        <begin position="87"/>
        <end position="107"/>
    </location>
</feature>
<evidence type="ECO:0000256" key="8">
    <source>
        <dbReference type="ARBA" id="ARBA00022989"/>
    </source>
</evidence>
<evidence type="ECO:0000256" key="12">
    <source>
        <dbReference type="SAM" id="Phobius"/>
    </source>
</evidence>
<comment type="similarity">
    <text evidence="2">Belongs to the cytochrome c oxidase subunit 2 family.</text>
</comment>
<keyword evidence="7" id="KW-0249">Electron transport</keyword>
<dbReference type="InterPro" id="IPR002429">
    <property type="entry name" value="CcO_II-like_C"/>
</dbReference>
<keyword evidence="15" id="KW-1185">Reference proteome</keyword>
<evidence type="ECO:0000256" key="4">
    <source>
        <dbReference type="ARBA" id="ARBA00022660"/>
    </source>
</evidence>
<comment type="caution">
    <text evidence="14">The sequence shown here is derived from an EMBL/GenBank/DDBJ whole genome shotgun (WGS) entry which is preliminary data.</text>
</comment>
<evidence type="ECO:0000256" key="11">
    <source>
        <dbReference type="SAM" id="MobiDB-lite"/>
    </source>
</evidence>
<evidence type="ECO:0000256" key="2">
    <source>
        <dbReference type="ARBA" id="ARBA00007866"/>
    </source>
</evidence>
<keyword evidence="5 12" id="KW-0812">Transmembrane</keyword>
<evidence type="ECO:0000259" key="13">
    <source>
        <dbReference type="PROSITE" id="PS50857"/>
    </source>
</evidence>
<reference evidence="14" key="1">
    <citation type="submission" date="2021-06" db="EMBL/GenBank/DDBJ databases">
        <title>Halomicroarcula sp. F24A a new haloarchaeum isolated from saline soil.</title>
        <authorList>
            <person name="Duran-Viseras A."/>
            <person name="Sanchez-Porro C."/>
            <person name="Ventosa A."/>
        </authorList>
    </citation>
    <scope>NUCLEOTIDE SEQUENCE</scope>
    <source>
        <strain evidence="14">F24A</strain>
    </source>
</reference>
<evidence type="ECO:0000256" key="5">
    <source>
        <dbReference type="ARBA" id="ARBA00022692"/>
    </source>
</evidence>
<dbReference type="PROSITE" id="PS00078">
    <property type="entry name" value="COX2"/>
    <property type="match status" value="1"/>
</dbReference>
<keyword evidence="9" id="KW-0186">Copper</keyword>
<dbReference type="InterPro" id="IPR014222">
    <property type="entry name" value="Cyt_c_oxidase_su2"/>
</dbReference>
<dbReference type="PANTHER" id="PTHR22888:SF9">
    <property type="entry name" value="CYTOCHROME C OXIDASE SUBUNIT 2"/>
    <property type="match status" value="1"/>
</dbReference>
<feature type="compositionally biased region" description="Low complexity" evidence="11">
    <location>
        <begin position="237"/>
        <end position="254"/>
    </location>
</feature>
<sequence>MSSHSVPRATLGPPLHGGDVRAPAEVFESIFEVFLVLGTLVGVVVVVYTLYHAVTYRATDGADPYADSVERPELGELPTGGAGGRKVFLSLGISAVIVLSLIGWTYMELSYIEDGPSIEGEEDLRITVEGYQFGWTFVYPNGYESTTLRVPRNRVVRLDVTSRDVFHNFGIPAFRVKADAIPGQTTAAWFTHDETGTYEAQCYELCGSAHSMMTAEVEVVSQDAYREWYRGTDEETANATAAGNQTAPGTATPTENVTDTPTANATGGEPA</sequence>
<dbReference type="GO" id="GO:0004129">
    <property type="term" value="F:cytochrome-c oxidase activity"/>
    <property type="evidence" value="ECO:0007669"/>
    <property type="project" value="InterPro"/>
</dbReference>
<name>A0A8J8CE34_9EURY</name>
<dbReference type="GO" id="GO:0005507">
    <property type="term" value="F:copper ion binding"/>
    <property type="evidence" value="ECO:0007669"/>
    <property type="project" value="InterPro"/>
</dbReference>
<keyword evidence="8 12" id="KW-1133">Transmembrane helix</keyword>
<evidence type="ECO:0000313" key="14">
    <source>
        <dbReference type="EMBL" id="MBX0305245.1"/>
    </source>
</evidence>
<accession>A0A8J8CE34</accession>
<dbReference type="PANTHER" id="PTHR22888">
    <property type="entry name" value="CYTOCHROME C OXIDASE, SUBUNIT II"/>
    <property type="match status" value="1"/>
</dbReference>
<dbReference type="GO" id="GO:0016491">
    <property type="term" value="F:oxidoreductase activity"/>
    <property type="evidence" value="ECO:0007669"/>
    <property type="project" value="InterPro"/>
</dbReference>
<feature type="region of interest" description="Disordered" evidence="11">
    <location>
        <begin position="236"/>
        <end position="271"/>
    </location>
</feature>
<feature type="compositionally biased region" description="Polar residues" evidence="11">
    <location>
        <begin position="255"/>
        <end position="265"/>
    </location>
</feature>
<keyword evidence="6" id="KW-0479">Metal-binding</keyword>
<dbReference type="RefSeq" id="WP_220589488.1">
    <property type="nucleotide sequence ID" value="NZ_RKLQ01000003.1"/>
</dbReference>
<dbReference type="AlphaFoldDB" id="A0A8J8CE34"/>
<dbReference type="NCBIfam" id="TIGR02866">
    <property type="entry name" value="CoxB"/>
    <property type="match status" value="1"/>
</dbReference>
<evidence type="ECO:0000313" key="15">
    <source>
        <dbReference type="Proteomes" id="UP000783863"/>
    </source>
</evidence>